<gene>
    <name evidence="5" type="ORF">EOI86_14090</name>
</gene>
<dbReference type="CDD" id="cd18098">
    <property type="entry name" value="SpoU-like"/>
    <property type="match status" value="1"/>
</dbReference>
<dbReference type="GO" id="GO:0003723">
    <property type="term" value="F:RNA binding"/>
    <property type="evidence" value="ECO:0007669"/>
    <property type="project" value="InterPro"/>
</dbReference>
<dbReference type="InterPro" id="IPR051259">
    <property type="entry name" value="rRNA_Methyltransferase"/>
</dbReference>
<dbReference type="Proteomes" id="UP000287447">
    <property type="component" value="Unassembled WGS sequence"/>
</dbReference>
<dbReference type="InterPro" id="IPR029026">
    <property type="entry name" value="tRNA_m1G_MTases_N"/>
</dbReference>
<dbReference type="SUPFAM" id="SSF75217">
    <property type="entry name" value="alpha/beta knot"/>
    <property type="match status" value="1"/>
</dbReference>
<dbReference type="AlphaFoldDB" id="A0A3S2Z7C2"/>
<feature type="compositionally biased region" description="Basic residues" evidence="3">
    <location>
        <begin position="167"/>
        <end position="180"/>
    </location>
</feature>
<evidence type="ECO:0000259" key="4">
    <source>
        <dbReference type="Pfam" id="PF00588"/>
    </source>
</evidence>
<dbReference type="InterPro" id="IPR001537">
    <property type="entry name" value="SpoU_MeTrfase"/>
</dbReference>
<evidence type="ECO:0000256" key="3">
    <source>
        <dbReference type="SAM" id="MobiDB-lite"/>
    </source>
</evidence>
<dbReference type="GO" id="GO:0008173">
    <property type="term" value="F:RNA methyltransferase activity"/>
    <property type="evidence" value="ECO:0007669"/>
    <property type="project" value="InterPro"/>
</dbReference>
<name>A0A3S2Z7C2_9PROT</name>
<evidence type="ECO:0000256" key="2">
    <source>
        <dbReference type="ARBA" id="ARBA00022679"/>
    </source>
</evidence>
<dbReference type="OrthoDB" id="4578643at2"/>
<evidence type="ECO:0000313" key="5">
    <source>
        <dbReference type="EMBL" id="RVU36337.1"/>
    </source>
</evidence>
<evidence type="ECO:0000256" key="1">
    <source>
        <dbReference type="ARBA" id="ARBA00022603"/>
    </source>
</evidence>
<proteinExistence type="predicted"/>
<dbReference type="PANTHER" id="PTHR43191:SF7">
    <property type="entry name" value="OBP33PEP LIKE PROTEIN"/>
    <property type="match status" value="1"/>
</dbReference>
<evidence type="ECO:0000313" key="6">
    <source>
        <dbReference type="Proteomes" id="UP000287447"/>
    </source>
</evidence>
<protein>
    <submittedName>
        <fullName evidence="5">TrmH family RNA methyltransferase</fullName>
    </submittedName>
</protein>
<dbReference type="Gene3D" id="3.40.1280.10">
    <property type="match status" value="1"/>
</dbReference>
<organism evidence="5 6">
    <name type="scientific">Hwanghaeella grinnelliae</name>
    <dbReference type="NCBI Taxonomy" id="2500179"/>
    <lineage>
        <taxon>Bacteria</taxon>
        <taxon>Pseudomonadati</taxon>
        <taxon>Pseudomonadota</taxon>
        <taxon>Alphaproteobacteria</taxon>
        <taxon>Rhodospirillales</taxon>
        <taxon>Rhodospirillaceae</taxon>
        <taxon>Hwanghaeella</taxon>
    </lineage>
</organism>
<sequence>MRGYFGIGVENISKPRNVGALTRTAHAFGASFVFAVAPEISLRALNQTDTSKTSEHVPFYTFDSAEDIMLPRTCSLVGVELMDDAIDLPSFRHPDRAAYILGPEAGSLSPAIVDLCEFVVKIPTKFCVNVSVAGALIMYDRLISRGRRADRPVRAGGPTEEFVRPPSNRRRKVRTAKSGA</sequence>
<feature type="region of interest" description="Disordered" evidence="3">
    <location>
        <begin position="149"/>
        <end position="180"/>
    </location>
</feature>
<accession>A0A3S2Z7C2</accession>
<keyword evidence="2 5" id="KW-0808">Transferase</keyword>
<reference evidence="6" key="1">
    <citation type="submission" date="2019-01" db="EMBL/GenBank/DDBJ databases">
        <title>Gri0909 isolated from a small marine red alga.</title>
        <authorList>
            <person name="Kim J."/>
            <person name="Jeong S.E."/>
            <person name="Jeon C.O."/>
        </authorList>
    </citation>
    <scope>NUCLEOTIDE SEQUENCE [LARGE SCALE GENOMIC DNA]</scope>
    <source>
        <strain evidence="6">Gri0909</strain>
    </source>
</reference>
<feature type="domain" description="tRNA/rRNA methyltransferase SpoU type" evidence="4">
    <location>
        <begin position="8"/>
        <end position="139"/>
    </location>
</feature>
<keyword evidence="6" id="KW-1185">Reference proteome</keyword>
<dbReference type="GO" id="GO:0006396">
    <property type="term" value="P:RNA processing"/>
    <property type="evidence" value="ECO:0007669"/>
    <property type="project" value="InterPro"/>
</dbReference>
<comment type="caution">
    <text evidence="5">The sequence shown here is derived from an EMBL/GenBank/DDBJ whole genome shotgun (WGS) entry which is preliminary data.</text>
</comment>
<dbReference type="RefSeq" id="WP_127765813.1">
    <property type="nucleotide sequence ID" value="NZ_SADE01000002.1"/>
</dbReference>
<dbReference type="PANTHER" id="PTHR43191">
    <property type="entry name" value="RRNA METHYLTRANSFERASE 3"/>
    <property type="match status" value="1"/>
</dbReference>
<keyword evidence="1 5" id="KW-0489">Methyltransferase</keyword>
<dbReference type="GO" id="GO:0032259">
    <property type="term" value="P:methylation"/>
    <property type="evidence" value="ECO:0007669"/>
    <property type="project" value="UniProtKB-KW"/>
</dbReference>
<dbReference type="EMBL" id="SADE01000002">
    <property type="protein sequence ID" value="RVU36337.1"/>
    <property type="molecule type" value="Genomic_DNA"/>
</dbReference>
<dbReference type="InterPro" id="IPR029028">
    <property type="entry name" value="Alpha/beta_knot_MTases"/>
</dbReference>
<dbReference type="Pfam" id="PF00588">
    <property type="entry name" value="SpoU_methylase"/>
    <property type="match status" value="1"/>
</dbReference>